<keyword evidence="1" id="KW-0472">Membrane</keyword>
<evidence type="ECO:0000256" key="1">
    <source>
        <dbReference type="SAM" id="Phobius"/>
    </source>
</evidence>
<keyword evidence="3" id="KW-1185">Reference proteome</keyword>
<gene>
    <name evidence="2" type="ORF">SAMN04488005_1685</name>
</gene>
<feature type="transmembrane region" description="Helical" evidence="1">
    <location>
        <begin position="36"/>
        <end position="56"/>
    </location>
</feature>
<keyword evidence="1" id="KW-1133">Transmembrane helix</keyword>
<name>A0A1I6GI40_9RHOB</name>
<dbReference type="EMBL" id="FOYP01000001">
    <property type="protein sequence ID" value="SFR41737.1"/>
    <property type="molecule type" value="Genomic_DNA"/>
</dbReference>
<dbReference type="RefSeq" id="WP_090200484.1">
    <property type="nucleotide sequence ID" value="NZ_FOYP01000001.1"/>
</dbReference>
<evidence type="ECO:0000313" key="2">
    <source>
        <dbReference type="EMBL" id="SFR41737.1"/>
    </source>
</evidence>
<dbReference type="AlphaFoldDB" id="A0A1I6GI40"/>
<accession>A0A1I6GI40</accession>
<dbReference type="STRING" id="390270.SAMN04488005_1685"/>
<evidence type="ECO:0000313" key="3">
    <source>
        <dbReference type="Proteomes" id="UP000199478"/>
    </source>
</evidence>
<keyword evidence="1" id="KW-0812">Transmembrane</keyword>
<proteinExistence type="predicted"/>
<dbReference type="Proteomes" id="UP000199478">
    <property type="component" value="Unassembled WGS sequence"/>
</dbReference>
<sequence>MTDNTQFSVEDTFWGYQIRSGTSPALGVILAQSASYFFGACLMISAVSITIVPLLFTGEGVGTMRIVASVLLGAAAFYLLWFASRGSQTEIHVDTSVGEIRQVISNRAGRPTTVGAYGFDTIGGVHIIDGHGPMSLLVLQYRDTDQQISVAEGLEAQLIALRDRLARDLMVGGGTKA</sequence>
<dbReference type="OrthoDB" id="7867991at2"/>
<organism evidence="2 3">
    <name type="scientific">Yoonia tamlensis</name>
    <dbReference type="NCBI Taxonomy" id="390270"/>
    <lineage>
        <taxon>Bacteria</taxon>
        <taxon>Pseudomonadati</taxon>
        <taxon>Pseudomonadota</taxon>
        <taxon>Alphaproteobacteria</taxon>
        <taxon>Rhodobacterales</taxon>
        <taxon>Paracoccaceae</taxon>
        <taxon>Yoonia</taxon>
    </lineage>
</organism>
<feature type="transmembrane region" description="Helical" evidence="1">
    <location>
        <begin position="62"/>
        <end position="82"/>
    </location>
</feature>
<reference evidence="3" key="1">
    <citation type="submission" date="2016-10" db="EMBL/GenBank/DDBJ databases">
        <authorList>
            <person name="Varghese N."/>
            <person name="Submissions S."/>
        </authorList>
    </citation>
    <scope>NUCLEOTIDE SEQUENCE [LARGE SCALE GENOMIC DNA]</scope>
    <source>
        <strain evidence="3">DSM 26879</strain>
    </source>
</reference>
<protein>
    <submittedName>
        <fullName evidence="2">Uncharacterized protein</fullName>
    </submittedName>
</protein>